<evidence type="ECO:0000313" key="5">
    <source>
        <dbReference type="EMBL" id="VAW58131.1"/>
    </source>
</evidence>
<proteinExistence type="predicted"/>
<dbReference type="AlphaFoldDB" id="A0A3B0WRY7"/>
<dbReference type="Gene3D" id="1.10.10.10">
    <property type="entry name" value="Winged helix-like DNA-binding domain superfamily/Winged helix DNA-binding domain"/>
    <property type="match status" value="1"/>
</dbReference>
<dbReference type="InterPro" id="IPR036388">
    <property type="entry name" value="WH-like_DNA-bd_sf"/>
</dbReference>
<dbReference type="EMBL" id="UOFG01000019">
    <property type="protein sequence ID" value="VAW58131.1"/>
    <property type="molecule type" value="Genomic_DNA"/>
</dbReference>
<dbReference type="InterPro" id="IPR036390">
    <property type="entry name" value="WH_DNA-bd_sf"/>
</dbReference>
<accession>A0A3B0WRY7</accession>
<sequence>MQNAYTEQFFKMLADNTRLRSLMLVQLEGELCVCELTHALALSQPMVSRHLSLLKDAGLVSTRRSGQWMYYRINPQLEAWMLQILQNTAEANREGAPFVDDLLALKEMPNRPGAACCA</sequence>
<organism evidence="5">
    <name type="scientific">hydrothermal vent metagenome</name>
    <dbReference type="NCBI Taxonomy" id="652676"/>
    <lineage>
        <taxon>unclassified sequences</taxon>
        <taxon>metagenomes</taxon>
        <taxon>ecological metagenomes</taxon>
    </lineage>
</organism>
<dbReference type="PROSITE" id="PS50987">
    <property type="entry name" value="HTH_ARSR_2"/>
    <property type="match status" value="1"/>
</dbReference>
<evidence type="ECO:0000256" key="2">
    <source>
        <dbReference type="ARBA" id="ARBA00023125"/>
    </source>
</evidence>
<dbReference type="SMART" id="SM00418">
    <property type="entry name" value="HTH_ARSR"/>
    <property type="match status" value="1"/>
</dbReference>
<dbReference type="NCBIfam" id="NF007528">
    <property type="entry name" value="PRK10141.1"/>
    <property type="match status" value="1"/>
</dbReference>
<dbReference type="PRINTS" id="PR00778">
    <property type="entry name" value="HTHARSR"/>
</dbReference>
<dbReference type="Pfam" id="PF01022">
    <property type="entry name" value="HTH_5"/>
    <property type="match status" value="1"/>
</dbReference>
<dbReference type="PANTHER" id="PTHR33154:SF18">
    <property type="entry name" value="ARSENICAL RESISTANCE OPERON REPRESSOR"/>
    <property type="match status" value="1"/>
</dbReference>
<dbReference type="GO" id="GO:0003677">
    <property type="term" value="F:DNA binding"/>
    <property type="evidence" value="ECO:0007669"/>
    <property type="project" value="UniProtKB-KW"/>
</dbReference>
<evidence type="ECO:0000256" key="1">
    <source>
        <dbReference type="ARBA" id="ARBA00023015"/>
    </source>
</evidence>
<keyword evidence="2" id="KW-0238">DNA-binding</keyword>
<dbReference type="PANTHER" id="PTHR33154">
    <property type="entry name" value="TRANSCRIPTIONAL REGULATOR, ARSR FAMILY"/>
    <property type="match status" value="1"/>
</dbReference>
<gene>
    <name evidence="5" type="ORF">MNBD_GAMMA11-720</name>
</gene>
<name>A0A3B0WRY7_9ZZZZ</name>
<keyword evidence="3" id="KW-0804">Transcription</keyword>
<dbReference type="SUPFAM" id="SSF46785">
    <property type="entry name" value="Winged helix' DNA-binding domain"/>
    <property type="match status" value="1"/>
</dbReference>
<reference evidence="5" key="1">
    <citation type="submission" date="2018-06" db="EMBL/GenBank/DDBJ databases">
        <authorList>
            <person name="Zhirakovskaya E."/>
        </authorList>
    </citation>
    <scope>NUCLEOTIDE SEQUENCE</scope>
</reference>
<dbReference type="InterPro" id="IPR011991">
    <property type="entry name" value="ArsR-like_HTH"/>
</dbReference>
<keyword evidence="1" id="KW-0805">Transcription regulation</keyword>
<evidence type="ECO:0000259" key="4">
    <source>
        <dbReference type="PROSITE" id="PS50987"/>
    </source>
</evidence>
<protein>
    <submittedName>
        <fullName evidence="5">Arsenical resistance operon repressor</fullName>
    </submittedName>
</protein>
<dbReference type="GO" id="GO:0003700">
    <property type="term" value="F:DNA-binding transcription factor activity"/>
    <property type="evidence" value="ECO:0007669"/>
    <property type="project" value="InterPro"/>
</dbReference>
<dbReference type="InterPro" id="IPR051081">
    <property type="entry name" value="HTH_MetalResp_TranReg"/>
</dbReference>
<feature type="domain" description="HTH arsR-type" evidence="4">
    <location>
        <begin position="1"/>
        <end position="92"/>
    </location>
</feature>
<dbReference type="NCBIfam" id="NF033788">
    <property type="entry name" value="HTH_metalloreg"/>
    <property type="match status" value="1"/>
</dbReference>
<dbReference type="FunFam" id="1.10.10.10:FF:000279">
    <property type="entry name" value="Transcriptional regulator, ArsR family"/>
    <property type="match status" value="1"/>
</dbReference>
<evidence type="ECO:0000256" key="3">
    <source>
        <dbReference type="ARBA" id="ARBA00023163"/>
    </source>
</evidence>
<dbReference type="InterPro" id="IPR001845">
    <property type="entry name" value="HTH_ArsR_DNA-bd_dom"/>
</dbReference>
<dbReference type="CDD" id="cd00090">
    <property type="entry name" value="HTH_ARSR"/>
    <property type="match status" value="1"/>
</dbReference>